<evidence type="ECO:0000313" key="3">
    <source>
        <dbReference type="EMBL" id="DAE14918.1"/>
    </source>
</evidence>
<evidence type="ECO:0000256" key="2">
    <source>
        <dbReference type="SAM" id="Phobius"/>
    </source>
</evidence>
<feature type="coiled-coil region" evidence="1">
    <location>
        <begin position="39"/>
        <end position="66"/>
    </location>
</feature>
<organism evidence="3">
    <name type="scientific">Myoviridae sp. ct1IL4</name>
    <dbReference type="NCBI Taxonomy" id="2825019"/>
    <lineage>
        <taxon>Viruses</taxon>
        <taxon>Duplodnaviria</taxon>
        <taxon>Heunggongvirae</taxon>
        <taxon>Uroviricota</taxon>
        <taxon>Caudoviricetes</taxon>
    </lineage>
</organism>
<evidence type="ECO:0000256" key="1">
    <source>
        <dbReference type="SAM" id="Coils"/>
    </source>
</evidence>
<proteinExistence type="predicted"/>
<accession>A0A8S5Q6C2</accession>
<reference evidence="3" key="1">
    <citation type="journal article" date="2021" name="Proc. Natl. Acad. Sci. U.S.A.">
        <title>A Catalog of Tens of Thousands of Viruses from Human Metagenomes Reveals Hidden Associations with Chronic Diseases.</title>
        <authorList>
            <person name="Tisza M.J."/>
            <person name="Buck C.B."/>
        </authorList>
    </citation>
    <scope>NUCLEOTIDE SEQUENCE</scope>
    <source>
        <strain evidence="3">Ct1IL4</strain>
    </source>
</reference>
<keyword evidence="2" id="KW-1133">Transmembrane helix</keyword>
<keyword evidence="2" id="KW-0472">Membrane</keyword>
<feature type="transmembrane region" description="Helical" evidence="2">
    <location>
        <begin position="72"/>
        <end position="96"/>
    </location>
</feature>
<protein>
    <submittedName>
        <fullName evidence="3">Uncharacterized protein</fullName>
    </submittedName>
</protein>
<name>A0A8S5Q6C2_9CAUD</name>
<dbReference type="EMBL" id="BK015596">
    <property type="protein sequence ID" value="DAE14918.1"/>
    <property type="molecule type" value="Genomic_DNA"/>
</dbReference>
<keyword evidence="1" id="KW-0175">Coiled coil</keyword>
<keyword evidence="2" id="KW-0812">Transmembrane</keyword>
<sequence>MPIDSLRRLPKGATYTQKEGQATASVGLEGETIVIHAGCDSLQALVLSLEERLDRAQEELANTLKVKEPPDIPFWMTLKGYLTGVLAGLALGWVLARKRNQDS</sequence>